<comment type="similarity">
    <text evidence="3 14">Belongs to the FGGY kinase family.</text>
</comment>
<dbReference type="PIRSF" id="PIRSF000538">
    <property type="entry name" value="GlpK"/>
    <property type="match status" value="1"/>
</dbReference>
<dbReference type="GO" id="GO:0046167">
    <property type="term" value="P:glycerol-3-phosphate biosynthetic process"/>
    <property type="evidence" value="ECO:0007669"/>
    <property type="project" value="TreeGrafter"/>
</dbReference>
<keyword evidence="18" id="KW-1185">Reference proteome</keyword>
<keyword evidence="8 14" id="KW-0418">Kinase</keyword>
<keyword evidence="7" id="KW-0547">Nucleotide-binding</keyword>
<dbReference type="PANTHER" id="PTHR10196:SF68">
    <property type="entry name" value="GLYCEROL KINASE 5-RELATED"/>
    <property type="match status" value="1"/>
</dbReference>
<dbReference type="EMBL" id="CANHGI010000006">
    <property type="protein sequence ID" value="CAI5455828.1"/>
    <property type="molecule type" value="Genomic_DNA"/>
</dbReference>
<dbReference type="Gene3D" id="3.30.420.40">
    <property type="match status" value="2"/>
</dbReference>
<comment type="subcellular location">
    <subcellularLocation>
        <location evidence="1">Cytoplasm</location>
    </subcellularLocation>
</comment>
<dbReference type="InterPro" id="IPR018485">
    <property type="entry name" value="FGGY_C"/>
</dbReference>
<dbReference type="Pfam" id="PF02782">
    <property type="entry name" value="FGGY_C"/>
    <property type="match status" value="1"/>
</dbReference>
<reference evidence="17" key="1">
    <citation type="submission" date="2022-11" db="EMBL/GenBank/DDBJ databases">
        <authorList>
            <person name="Kikuchi T."/>
        </authorList>
    </citation>
    <scope>NUCLEOTIDE SEQUENCE</scope>
    <source>
        <strain evidence="17">PS1010</strain>
    </source>
</reference>
<evidence type="ECO:0000256" key="4">
    <source>
        <dbReference type="ARBA" id="ARBA00012099"/>
    </source>
</evidence>
<evidence type="ECO:0000259" key="16">
    <source>
        <dbReference type="Pfam" id="PF02782"/>
    </source>
</evidence>
<dbReference type="PANTHER" id="PTHR10196">
    <property type="entry name" value="SUGAR KINASE"/>
    <property type="match status" value="1"/>
</dbReference>
<evidence type="ECO:0000256" key="5">
    <source>
        <dbReference type="ARBA" id="ARBA00022490"/>
    </source>
</evidence>
<dbReference type="FunFam" id="3.30.420.40:FF:000104">
    <property type="entry name" value="putative glycerol kinase 5"/>
    <property type="match status" value="1"/>
</dbReference>
<dbReference type="AlphaFoldDB" id="A0A9P1J4Y8"/>
<evidence type="ECO:0000256" key="10">
    <source>
        <dbReference type="ARBA" id="ARBA00022840"/>
    </source>
</evidence>
<keyword evidence="9" id="KW-0319">Glycerol metabolism</keyword>
<dbReference type="InterPro" id="IPR037444">
    <property type="entry name" value="GK5"/>
</dbReference>
<dbReference type="EC" id="2.7.1.30" evidence="4"/>
<keyword evidence="6 14" id="KW-0808">Transferase</keyword>
<evidence type="ECO:0000313" key="17">
    <source>
        <dbReference type="EMBL" id="CAI5455828.1"/>
    </source>
</evidence>
<evidence type="ECO:0000256" key="1">
    <source>
        <dbReference type="ARBA" id="ARBA00004496"/>
    </source>
</evidence>
<name>A0A9P1J4Y8_9PELO</name>
<comment type="function">
    <text evidence="12">Skin-specific kinase that plays a key role in glycerol metabolism, catalyzing its phosphorylation to produce sn-glycerol 3-phosphate. Involved in skin-specific regulation of sterol regulatory element-binding protein (SREBP) processing and lipid biosynthesis.</text>
</comment>
<evidence type="ECO:0000256" key="9">
    <source>
        <dbReference type="ARBA" id="ARBA00022798"/>
    </source>
</evidence>
<evidence type="ECO:0000256" key="13">
    <source>
        <dbReference type="ARBA" id="ARBA00047192"/>
    </source>
</evidence>
<dbReference type="SUPFAM" id="SSF53067">
    <property type="entry name" value="Actin-like ATPase domain"/>
    <property type="match status" value="2"/>
</dbReference>
<comment type="pathway">
    <text evidence="2">Polyol metabolism; glycerol degradation via glycerol kinase pathway; sn-glycerol 3-phosphate from glycerol: step 1/1.</text>
</comment>
<protein>
    <recommendedName>
        <fullName evidence="13">Glycerol kinase 5</fullName>
        <ecNumber evidence="4">2.7.1.30</ecNumber>
    </recommendedName>
    <alternativeName>
        <fullName evidence="11">ATP:glycerol 3-phosphotransferase 5</fullName>
    </alternativeName>
</protein>
<comment type="caution">
    <text evidence="17">The sequence shown here is derived from an EMBL/GenBank/DDBJ whole genome shotgun (WGS) entry which is preliminary data.</text>
</comment>
<dbReference type="InterPro" id="IPR018483">
    <property type="entry name" value="Carb_kinase_FGGY_CS"/>
</dbReference>
<evidence type="ECO:0000313" key="18">
    <source>
        <dbReference type="Proteomes" id="UP001152747"/>
    </source>
</evidence>
<dbReference type="GO" id="GO:0006641">
    <property type="term" value="P:triglyceride metabolic process"/>
    <property type="evidence" value="ECO:0007669"/>
    <property type="project" value="TreeGrafter"/>
</dbReference>
<evidence type="ECO:0000256" key="12">
    <source>
        <dbReference type="ARBA" id="ARBA00045165"/>
    </source>
</evidence>
<dbReference type="InterPro" id="IPR043129">
    <property type="entry name" value="ATPase_NBD"/>
</dbReference>
<dbReference type="InterPro" id="IPR018484">
    <property type="entry name" value="FGGY_N"/>
</dbReference>
<keyword evidence="10" id="KW-0067">ATP-binding</keyword>
<dbReference type="GO" id="GO:0004370">
    <property type="term" value="F:glycerol kinase activity"/>
    <property type="evidence" value="ECO:0007669"/>
    <property type="project" value="UniProtKB-EC"/>
</dbReference>
<dbReference type="CDD" id="cd07793">
    <property type="entry name" value="ASKHA_NBD_FGGY_GK5-like"/>
    <property type="match status" value="1"/>
</dbReference>
<evidence type="ECO:0000259" key="15">
    <source>
        <dbReference type="Pfam" id="PF00370"/>
    </source>
</evidence>
<sequence>MVQEGKLILAVDIGTTTIRCVLFHVLEDSKCYELGSHEERVQTIYSTNDENNILVEIDPDTMFQQFLKVVKETYKLVPVGALVSIALCTQRNSIVLWNKKTRKEVSKIICWNDGRANKICQEMNSSWILKFIHFGGAFLHTFTKKNRFLGAQRLKFLGGMVAHRLTVTMNKSEHITGLYSDDNLCFGCLETWLSMRCSQKNLIVAEASNISPSGMYDPWINTYNTLIMRLICFPTKLLSPIVSSNLSDIKRTPILDSKFIGIELPISAILADQQAAMFGCGMWKKGDVKITMGTGTFVNVHTGKEAHASMAGLYPVVAWQIDGQTDYLAEGCAHDTAIILHWAQSIGLYEDVAQTSDIAFSVENSNGTVFIPAFCGIQTPINNEGTCAGFLGLLPDTKKAHMVRAILESLAFRVYQIYTAAEAEVYINKSSTVRICGGVSKNDFICQTIADLLNRNVERMHQSDHVAAKGIAMLAGYAQGLWTNESREKLVIVEDVFQPNLKNREKLLKTFEVWSKAVKRCLSYYD</sequence>
<feature type="domain" description="Carbohydrate kinase FGGY N-terminal" evidence="15">
    <location>
        <begin position="8"/>
        <end position="129"/>
    </location>
</feature>
<evidence type="ECO:0000256" key="11">
    <source>
        <dbReference type="ARBA" id="ARBA00033026"/>
    </source>
</evidence>
<gene>
    <name evidence="17" type="ORF">CAMP_LOCUS18465</name>
</gene>
<dbReference type="Pfam" id="PF00370">
    <property type="entry name" value="FGGY_N"/>
    <property type="match status" value="1"/>
</dbReference>
<dbReference type="Proteomes" id="UP001152747">
    <property type="component" value="Unassembled WGS sequence"/>
</dbReference>
<accession>A0A9P1J4Y8</accession>
<keyword evidence="5" id="KW-0963">Cytoplasm</keyword>
<evidence type="ECO:0000256" key="7">
    <source>
        <dbReference type="ARBA" id="ARBA00022741"/>
    </source>
</evidence>
<evidence type="ECO:0000256" key="6">
    <source>
        <dbReference type="ARBA" id="ARBA00022679"/>
    </source>
</evidence>
<dbReference type="OrthoDB" id="6278781at2759"/>
<dbReference type="GO" id="GO:0006071">
    <property type="term" value="P:glycerol metabolic process"/>
    <property type="evidence" value="ECO:0007669"/>
    <property type="project" value="UniProtKB-KW"/>
</dbReference>
<dbReference type="GO" id="GO:0005524">
    <property type="term" value="F:ATP binding"/>
    <property type="evidence" value="ECO:0007669"/>
    <property type="project" value="UniProtKB-KW"/>
</dbReference>
<dbReference type="PROSITE" id="PS00445">
    <property type="entry name" value="FGGY_KINASES_2"/>
    <property type="match status" value="1"/>
</dbReference>
<evidence type="ECO:0000256" key="8">
    <source>
        <dbReference type="ARBA" id="ARBA00022777"/>
    </source>
</evidence>
<proteinExistence type="inferred from homology"/>
<dbReference type="InterPro" id="IPR000577">
    <property type="entry name" value="Carb_kinase_FGGY"/>
</dbReference>
<evidence type="ECO:0000256" key="3">
    <source>
        <dbReference type="ARBA" id="ARBA00009156"/>
    </source>
</evidence>
<dbReference type="GO" id="GO:0005739">
    <property type="term" value="C:mitochondrion"/>
    <property type="evidence" value="ECO:0007669"/>
    <property type="project" value="TreeGrafter"/>
</dbReference>
<evidence type="ECO:0000256" key="2">
    <source>
        <dbReference type="ARBA" id="ARBA00005190"/>
    </source>
</evidence>
<organism evidence="17 18">
    <name type="scientific">Caenorhabditis angaria</name>
    <dbReference type="NCBI Taxonomy" id="860376"/>
    <lineage>
        <taxon>Eukaryota</taxon>
        <taxon>Metazoa</taxon>
        <taxon>Ecdysozoa</taxon>
        <taxon>Nematoda</taxon>
        <taxon>Chromadorea</taxon>
        <taxon>Rhabditida</taxon>
        <taxon>Rhabditina</taxon>
        <taxon>Rhabditomorpha</taxon>
        <taxon>Rhabditoidea</taxon>
        <taxon>Rhabditidae</taxon>
        <taxon>Peloderinae</taxon>
        <taxon>Caenorhabditis</taxon>
    </lineage>
</organism>
<evidence type="ECO:0000256" key="14">
    <source>
        <dbReference type="RuleBase" id="RU003733"/>
    </source>
</evidence>
<dbReference type="FunFam" id="3.30.420.40:FF:000102">
    <property type="entry name" value="Putative glycerol kinase 5"/>
    <property type="match status" value="1"/>
</dbReference>
<feature type="domain" description="Carbohydrate kinase FGGY C-terminal" evidence="16">
    <location>
        <begin position="289"/>
        <end position="478"/>
    </location>
</feature>